<dbReference type="EMBL" id="JAGKQM010000019">
    <property type="protein sequence ID" value="KAH0857079.1"/>
    <property type="molecule type" value="Genomic_DNA"/>
</dbReference>
<name>A0ABQ7XMB2_BRANA</name>
<reference evidence="1 2" key="1">
    <citation type="submission" date="2021-05" db="EMBL/GenBank/DDBJ databases">
        <title>Genome Assembly of Synthetic Allotetraploid Brassica napus Reveals Homoeologous Exchanges between Subgenomes.</title>
        <authorList>
            <person name="Davis J.T."/>
        </authorList>
    </citation>
    <scope>NUCLEOTIDE SEQUENCE [LARGE SCALE GENOMIC DNA]</scope>
    <source>
        <strain evidence="2">cv. Da-Ae</strain>
        <tissue evidence="1">Seedling</tissue>
    </source>
</reference>
<dbReference type="Proteomes" id="UP000824890">
    <property type="component" value="Unassembled WGS sequence"/>
</dbReference>
<accession>A0ABQ7XMB2</accession>
<sequence>IQRGKNEDILFDGVANVHDNCSCQLPEPNRPQLRSLTESISVDNEANSTTKEVIHDTTSQSSLQICLKQALNRRAFHKRLRATTTRSRCVHYSRCCSGRIMEIQKVP</sequence>
<evidence type="ECO:0000313" key="1">
    <source>
        <dbReference type="EMBL" id="KAH0857079.1"/>
    </source>
</evidence>
<organism evidence="1 2">
    <name type="scientific">Brassica napus</name>
    <name type="common">Rape</name>
    <dbReference type="NCBI Taxonomy" id="3708"/>
    <lineage>
        <taxon>Eukaryota</taxon>
        <taxon>Viridiplantae</taxon>
        <taxon>Streptophyta</taxon>
        <taxon>Embryophyta</taxon>
        <taxon>Tracheophyta</taxon>
        <taxon>Spermatophyta</taxon>
        <taxon>Magnoliopsida</taxon>
        <taxon>eudicotyledons</taxon>
        <taxon>Gunneridae</taxon>
        <taxon>Pentapetalae</taxon>
        <taxon>rosids</taxon>
        <taxon>malvids</taxon>
        <taxon>Brassicales</taxon>
        <taxon>Brassicaceae</taxon>
        <taxon>Brassiceae</taxon>
        <taxon>Brassica</taxon>
    </lineage>
</organism>
<evidence type="ECO:0000313" key="2">
    <source>
        <dbReference type="Proteomes" id="UP000824890"/>
    </source>
</evidence>
<comment type="caution">
    <text evidence="1">The sequence shown here is derived from an EMBL/GenBank/DDBJ whole genome shotgun (WGS) entry which is preliminary data.</text>
</comment>
<gene>
    <name evidence="1" type="ORF">HID58_085340</name>
</gene>
<proteinExistence type="predicted"/>
<feature type="non-terminal residue" evidence="1">
    <location>
        <position position="1"/>
    </location>
</feature>
<protein>
    <submittedName>
        <fullName evidence="1">Uncharacterized protein</fullName>
    </submittedName>
</protein>
<keyword evidence="2" id="KW-1185">Reference proteome</keyword>